<dbReference type="EMBL" id="JAMQCR010000001">
    <property type="protein sequence ID" value="MCM2534193.1"/>
    <property type="molecule type" value="Genomic_DNA"/>
</dbReference>
<keyword evidence="2" id="KW-1185">Reference proteome</keyword>
<gene>
    <name evidence="1" type="ORF">NDK43_19775</name>
</gene>
<organism evidence="1 2">
    <name type="scientific">Neobacillus pocheonensis</name>
    <dbReference type="NCBI Taxonomy" id="363869"/>
    <lineage>
        <taxon>Bacteria</taxon>
        <taxon>Bacillati</taxon>
        <taxon>Bacillota</taxon>
        <taxon>Bacilli</taxon>
        <taxon>Bacillales</taxon>
        <taxon>Bacillaceae</taxon>
        <taxon>Neobacillus</taxon>
    </lineage>
</organism>
<dbReference type="Proteomes" id="UP001523262">
    <property type="component" value="Unassembled WGS sequence"/>
</dbReference>
<accession>A0ABT0WD56</accession>
<sequence length="51" mass="5514">MMKDNKKEIAHIVSNDAIVGKPYLDIDRVIQGGKSASAVQMGEDHTSGEKT</sequence>
<evidence type="ECO:0000313" key="2">
    <source>
        <dbReference type="Proteomes" id="UP001523262"/>
    </source>
</evidence>
<protein>
    <submittedName>
        <fullName evidence="1">Uncharacterized protein</fullName>
    </submittedName>
</protein>
<reference evidence="1 2" key="1">
    <citation type="submission" date="2022-06" db="EMBL/GenBank/DDBJ databases">
        <authorList>
            <person name="Jeon C.O."/>
        </authorList>
    </citation>
    <scope>NUCLEOTIDE SEQUENCE [LARGE SCALE GENOMIC DNA]</scope>
    <source>
        <strain evidence="1 2">KCTC 13943</strain>
    </source>
</reference>
<comment type="caution">
    <text evidence="1">The sequence shown here is derived from an EMBL/GenBank/DDBJ whole genome shotgun (WGS) entry which is preliminary data.</text>
</comment>
<evidence type="ECO:0000313" key="1">
    <source>
        <dbReference type="EMBL" id="MCM2534193.1"/>
    </source>
</evidence>
<proteinExistence type="predicted"/>
<name>A0ABT0WD56_9BACI</name>